<organism evidence="2 3">
    <name type="scientific">Ogataea polymorpha</name>
    <dbReference type="NCBI Taxonomy" id="460523"/>
    <lineage>
        <taxon>Eukaryota</taxon>
        <taxon>Fungi</taxon>
        <taxon>Dikarya</taxon>
        <taxon>Ascomycota</taxon>
        <taxon>Saccharomycotina</taxon>
        <taxon>Pichiomycetes</taxon>
        <taxon>Pichiales</taxon>
        <taxon>Pichiaceae</taxon>
        <taxon>Ogataea</taxon>
    </lineage>
</organism>
<evidence type="ECO:0000313" key="2">
    <source>
        <dbReference type="EMBL" id="KAH3660618.1"/>
    </source>
</evidence>
<feature type="compositionally biased region" description="Basic and acidic residues" evidence="1">
    <location>
        <begin position="1"/>
        <end position="10"/>
    </location>
</feature>
<reference evidence="2" key="1">
    <citation type="journal article" date="2021" name="Open Biol.">
        <title>Shared evolutionary footprints suggest mitochondrial oxidative damage underlies multiple complex I losses in fungi.</title>
        <authorList>
            <person name="Schikora-Tamarit M.A."/>
            <person name="Marcet-Houben M."/>
            <person name="Nosek J."/>
            <person name="Gabaldon T."/>
        </authorList>
    </citation>
    <scope>NUCLEOTIDE SEQUENCE</scope>
    <source>
        <strain evidence="2">NCAIM Y.01608</strain>
    </source>
</reference>
<dbReference type="EMBL" id="JAEUBD010001468">
    <property type="protein sequence ID" value="KAH3660618.1"/>
    <property type="molecule type" value="Genomic_DNA"/>
</dbReference>
<proteinExistence type="predicted"/>
<feature type="region of interest" description="Disordered" evidence="1">
    <location>
        <begin position="1"/>
        <end position="23"/>
    </location>
</feature>
<evidence type="ECO:0000256" key="1">
    <source>
        <dbReference type="SAM" id="MobiDB-lite"/>
    </source>
</evidence>
<dbReference type="AlphaFoldDB" id="A0A9P8SZD6"/>
<accession>A0A9P8SZD6</accession>
<name>A0A9P8SZD6_9ASCO</name>
<reference evidence="2" key="2">
    <citation type="submission" date="2021-01" db="EMBL/GenBank/DDBJ databases">
        <authorList>
            <person name="Schikora-Tamarit M.A."/>
        </authorList>
    </citation>
    <scope>NUCLEOTIDE SEQUENCE</scope>
    <source>
        <strain evidence="2">NCAIM Y.01608</strain>
    </source>
</reference>
<dbReference type="Proteomes" id="UP000788993">
    <property type="component" value="Unassembled WGS sequence"/>
</dbReference>
<gene>
    <name evidence="2" type="ORF">OGATHE_004950</name>
</gene>
<sequence>MEKRDLEKSMPHPCTELDPDQHQDASRLVSSRKILNGHRICGLRFQHIREVFFVCGCDKPAGFGQTDALIDVLVLVHGERLSAHRTQPFGGLCLQPLPDAVHVESMLTFSND</sequence>
<evidence type="ECO:0000313" key="3">
    <source>
        <dbReference type="Proteomes" id="UP000788993"/>
    </source>
</evidence>
<protein>
    <submittedName>
        <fullName evidence="2">Uncharacterized protein</fullName>
    </submittedName>
</protein>
<keyword evidence="3" id="KW-1185">Reference proteome</keyword>
<comment type="caution">
    <text evidence="2">The sequence shown here is derived from an EMBL/GenBank/DDBJ whole genome shotgun (WGS) entry which is preliminary data.</text>
</comment>